<dbReference type="GeneID" id="54490734"/>
<keyword evidence="2" id="KW-0539">Nucleus</keyword>
<feature type="compositionally biased region" description="Polar residues" evidence="3">
    <location>
        <begin position="286"/>
        <end position="300"/>
    </location>
</feature>
<feature type="region of interest" description="Disordered" evidence="3">
    <location>
        <begin position="225"/>
        <end position="340"/>
    </location>
</feature>
<reference evidence="4" key="1">
    <citation type="journal article" date="2020" name="Stud. Mycol.">
        <title>101 Dothideomycetes genomes: a test case for predicting lifestyles and emergence of pathogens.</title>
        <authorList>
            <person name="Haridas S."/>
            <person name="Albert R."/>
            <person name="Binder M."/>
            <person name="Bloem J."/>
            <person name="Labutti K."/>
            <person name="Salamov A."/>
            <person name="Andreopoulos B."/>
            <person name="Baker S."/>
            <person name="Barry K."/>
            <person name="Bills G."/>
            <person name="Bluhm B."/>
            <person name="Cannon C."/>
            <person name="Castanera R."/>
            <person name="Culley D."/>
            <person name="Daum C."/>
            <person name="Ezra D."/>
            <person name="Gonzalez J."/>
            <person name="Henrissat B."/>
            <person name="Kuo A."/>
            <person name="Liang C."/>
            <person name="Lipzen A."/>
            <person name="Lutzoni F."/>
            <person name="Magnuson J."/>
            <person name="Mondo S."/>
            <person name="Nolan M."/>
            <person name="Ohm R."/>
            <person name="Pangilinan J."/>
            <person name="Park H.-J."/>
            <person name="Ramirez L."/>
            <person name="Alfaro M."/>
            <person name="Sun H."/>
            <person name="Tritt A."/>
            <person name="Yoshinaga Y."/>
            <person name="Zwiers L.-H."/>
            <person name="Turgeon B."/>
            <person name="Goodwin S."/>
            <person name="Spatafora J."/>
            <person name="Crous P."/>
            <person name="Grigoriev I."/>
        </authorList>
    </citation>
    <scope>NUCLEOTIDE SEQUENCE</scope>
    <source>
        <strain evidence="4">CBS 121739</strain>
    </source>
</reference>
<comment type="subcellular location">
    <subcellularLocation>
        <location evidence="1">Nucleus</location>
    </subcellularLocation>
</comment>
<dbReference type="GO" id="GO:0000445">
    <property type="term" value="C:THO complex part of transcription export complex"/>
    <property type="evidence" value="ECO:0007669"/>
    <property type="project" value="InterPro"/>
</dbReference>
<feature type="compositionally biased region" description="Basic and acidic residues" evidence="3">
    <location>
        <begin position="305"/>
        <end position="314"/>
    </location>
</feature>
<evidence type="ECO:0000313" key="5">
    <source>
        <dbReference type="Proteomes" id="UP000799437"/>
    </source>
</evidence>
<feature type="compositionally biased region" description="Acidic residues" evidence="3">
    <location>
        <begin position="320"/>
        <end position="333"/>
    </location>
</feature>
<keyword evidence="5" id="KW-1185">Reference proteome</keyword>
<gene>
    <name evidence="4" type="ORF">EJ05DRAFT_541744</name>
</gene>
<feature type="region of interest" description="Disordered" evidence="3">
    <location>
        <begin position="46"/>
        <end position="65"/>
    </location>
</feature>
<organism evidence="4 5">
    <name type="scientific">Pseudovirgaria hyperparasitica</name>
    <dbReference type="NCBI Taxonomy" id="470096"/>
    <lineage>
        <taxon>Eukaryota</taxon>
        <taxon>Fungi</taxon>
        <taxon>Dikarya</taxon>
        <taxon>Ascomycota</taxon>
        <taxon>Pezizomycotina</taxon>
        <taxon>Dothideomycetes</taxon>
        <taxon>Dothideomycetes incertae sedis</taxon>
        <taxon>Acrospermales</taxon>
        <taxon>Acrospermaceae</taxon>
        <taxon>Pseudovirgaria</taxon>
    </lineage>
</organism>
<feature type="compositionally biased region" description="Acidic residues" evidence="3">
    <location>
        <begin position="234"/>
        <end position="243"/>
    </location>
</feature>
<protein>
    <recommendedName>
        <fullName evidence="6">Tho complex subunit 7</fullName>
    </recommendedName>
</protein>
<dbReference type="GO" id="GO:0006397">
    <property type="term" value="P:mRNA processing"/>
    <property type="evidence" value="ECO:0007669"/>
    <property type="project" value="InterPro"/>
</dbReference>
<dbReference type="OrthoDB" id="205166at2759"/>
<sequence>MTARISNNYGLLDQAEEDEIHKSRPYAIETKPFTRIASRLLQPTSLINQPPAHLPTPPPDGNTLDEEAAAKTADRQQIEEQRRIWREECMLDFAAFESSIVRIQLLHNSNEVERARYAAEKLKIQETMQRVRDNTTELHVQLEEAQNKLTLRKTYDQLADKILSNRMLKPREDQHVQLEKLNSEIAELEREKEQYAETWTERRNQFKRIVEEGKNMLRIIRDEKEEAERKEGMEGGDDVDDGEGSTVRGEISRMGTPKPDGAVTPMHKSNNGDESSSQLAVPKSQHGMSGSPAHTRSTDLSPVGPEEKDTHDTDMTNSEGEIEEGEADVDSDIGEAMVTE</sequence>
<evidence type="ECO:0008006" key="6">
    <source>
        <dbReference type="Google" id="ProtNLM"/>
    </source>
</evidence>
<accession>A0A6A6VWW5</accession>
<feature type="compositionally biased region" description="Polar residues" evidence="3">
    <location>
        <begin position="267"/>
        <end position="279"/>
    </location>
</feature>
<dbReference type="InterPro" id="IPR008501">
    <property type="entry name" value="THOC7/Mft1"/>
</dbReference>
<dbReference type="Proteomes" id="UP000799437">
    <property type="component" value="Unassembled WGS sequence"/>
</dbReference>
<evidence type="ECO:0000256" key="3">
    <source>
        <dbReference type="SAM" id="MobiDB-lite"/>
    </source>
</evidence>
<dbReference type="AlphaFoldDB" id="A0A6A6VWW5"/>
<dbReference type="EMBL" id="ML996583">
    <property type="protein sequence ID" value="KAF2753747.1"/>
    <property type="molecule type" value="Genomic_DNA"/>
</dbReference>
<name>A0A6A6VWW5_9PEZI</name>
<dbReference type="RefSeq" id="XP_033596198.1">
    <property type="nucleotide sequence ID" value="XM_033749680.1"/>
</dbReference>
<evidence type="ECO:0000313" key="4">
    <source>
        <dbReference type="EMBL" id="KAF2753747.1"/>
    </source>
</evidence>
<evidence type="ECO:0000256" key="1">
    <source>
        <dbReference type="ARBA" id="ARBA00004123"/>
    </source>
</evidence>
<evidence type="ECO:0000256" key="2">
    <source>
        <dbReference type="ARBA" id="ARBA00023242"/>
    </source>
</evidence>
<proteinExistence type="predicted"/>
<dbReference type="Pfam" id="PF05615">
    <property type="entry name" value="THOC7"/>
    <property type="match status" value="1"/>
</dbReference>